<gene>
    <name evidence="12 15" type="primary">recF</name>
    <name evidence="15" type="ORF">PATL70BA_1859</name>
</gene>
<dbReference type="HAMAP" id="MF_00365">
    <property type="entry name" value="RecF"/>
    <property type="match status" value="1"/>
</dbReference>
<proteinExistence type="inferred from homology"/>
<feature type="domain" description="RecF/RecN/SMC N-terminal" evidence="14">
    <location>
        <begin position="2"/>
        <end position="333"/>
    </location>
</feature>
<dbReference type="PANTHER" id="PTHR32182:SF0">
    <property type="entry name" value="DNA REPLICATION AND REPAIR PROTEIN RECF"/>
    <property type="match status" value="1"/>
</dbReference>
<dbReference type="RefSeq" id="WP_125137002.1">
    <property type="nucleotide sequence ID" value="NZ_LR130778.1"/>
</dbReference>
<organism evidence="15 16">
    <name type="scientific">Petrocella atlantisensis</name>
    <dbReference type="NCBI Taxonomy" id="2173034"/>
    <lineage>
        <taxon>Bacteria</taxon>
        <taxon>Bacillati</taxon>
        <taxon>Bacillota</taxon>
        <taxon>Clostridia</taxon>
        <taxon>Lachnospirales</taxon>
        <taxon>Vallitaleaceae</taxon>
        <taxon>Petrocella</taxon>
    </lineage>
</organism>
<dbReference type="EMBL" id="LR130778">
    <property type="protein sequence ID" value="VDN47749.1"/>
    <property type="molecule type" value="Genomic_DNA"/>
</dbReference>
<dbReference type="PROSITE" id="PS00618">
    <property type="entry name" value="RECF_2"/>
    <property type="match status" value="1"/>
</dbReference>
<dbReference type="GO" id="GO:0005737">
    <property type="term" value="C:cytoplasm"/>
    <property type="evidence" value="ECO:0007669"/>
    <property type="project" value="UniProtKB-SubCell"/>
</dbReference>
<dbReference type="InterPro" id="IPR001238">
    <property type="entry name" value="DNA-binding_RecF"/>
</dbReference>
<dbReference type="Gene3D" id="3.40.50.300">
    <property type="entry name" value="P-loop containing nucleotide triphosphate hydrolases"/>
    <property type="match status" value="1"/>
</dbReference>
<evidence type="ECO:0000313" key="16">
    <source>
        <dbReference type="Proteomes" id="UP000279029"/>
    </source>
</evidence>
<dbReference type="GO" id="GO:0003697">
    <property type="term" value="F:single-stranded DNA binding"/>
    <property type="evidence" value="ECO:0007669"/>
    <property type="project" value="UniProtKB-UniRule"/>
</dbReference>
<keyword evidence="10 12" id="KW-0234">DNA repair</keyword>
<evidence type="ECO:0000256" key="1">
    <source>
        <dbReference type="ARBA" id="ARBA00004496"/>
    </source>
</evidence>
<keyword evidence="5 12" id="KW-0235">DNA replication</keyword>
<sequence length="366" mass="42769">MYIRHLELNNYRNYQEAAIDFDPGINIIYGDNAQGKTNLIEAIYLCATSKSHRLSKDKELIRINEKDAHVYMVFEKNDIIETVDVHLKKIGKKNIAINKNPIKKLNELFGLINIIMFSPEDLGLIKNGPKDRRRFIDLELSQLKPLYMYYLSHYHKVLKQRNQLLKNNHNRLDMQSLLDVWDDQLVKYGTTIIEMRKNFIEDLKPILYEKHLHLSGKKETLDMVYENDVDVEDYKVKLAAARTGDLKKGTTTVGPHRDDIRFDINKIDIRIYGSQGQQRTAALALKLSEIELIKKQVNHAPILLLDDVLSELDHQRQHYLIEHLKDIQTFITCTGIDDFIKKELNGYQLYQIKDAKVINESDLHKC</sequence>
<dbReference type="Proteomes" id="UP000279029">
    <property type="component" value="Chromosome"/>
</dbReference>
<keyword evidence="6 12" id="KW-0547">Nucleotide-binding</keyword>
<evidence type="ECO:0000256" key="3">
    <source>
        <dbReference type="ARBA" id="ARBA00020170"/>
    </source>
</evidence>
<keyword evidence="9 12" id="KW-0238">DNA-binding</keyword>
<protein>
    <recommendedName>
        <fullName evidence="3 12">DNA replication and repair protein RecF</fullName>
    </recommendedName>
</protein>
<evidence type="ECO:0000256" key="6">
    <source>
        <dbReference type="ARBA" id="ARBA00022741"/>
    </source>
</evidence>
<comment type="function">
    <text evidence="12 13">The RecF protein is involved in DNA metabolism; it is required for DNA replication and normal SOS inducibility. RecF binds preferentially to single-stranded, linear DNA. It also seems to bind ATP.</text>
</comment>
<reference evidence="15 16" key="1">
    <citation type="submission" date="2018-09" db="EMBL/GenBank/DDBJ databases">
        <authorList>
            <person name="Postec A."/>
        </authorList>
    </citation>
    <scope>NUCLEOTIDE SEQUENCE [LARGE SCALE GENOMIC DNA]</scope>
    <source>
        <strain evidence="15">70B-A</strain>
    </source>
</reference>
<dbReference type="AlphaFoldDB" id="A0A3P7S5N9"/>
<keyword evidence="7 12" id="KW-0227">DNA damage</keyword>
<evidence type="ECO:0000256" key="8">
    <source>
        <dbReference type="ARBA" id="ARBA00022840"/>
    </source>
</evidence>
<keyword evidence="4 12" id="KW-0963">Cytoplasm</keyword>
<dbReference type="InterPro" id="IPR003395">
    <property type="entry name" value="RecF/RecN/SMC_N"/>
</dbReference>
<evidence type="ECO:0000256" key="11">
    <source>
        <dbReference type="ARBA" id="ARBA00023236"/>
    </source>
</evidence>
<dbReference type="InterPro" id="IPR018078">
    <property type="entry name" value="DNA-binding_RecF_CS"/>
</dbReference>
<dbReference type="SUPFAM" id="SSF52540">
    <property type="entry name" value="P-loop containing nucleoside triphosphate hydrolases"/>
    <property type="match status" value="1"/>
</dbReference>
<dbReference type="GO" id="GO:0005524">
    <property type="term" value="F:ATP binding"/>
    <property type="evidence" value="ECO:0007669"/>
    <property type="project" value="UniProtKB-UniRule"/>
</dbReference>
<dbReference type="Gene3D" id="1.20.1050.90">
    <property type="entry name" value="RecF/RecN/SMC, N-terminal domain"/>
    <property type="match status" value="1"/>
</dbReference>
<accession>A0A3P7S5N9</accession>
<evidence type="ECO:0000256" key="13">
    <source>
        <dbReference type="RuleBase" id="RU000578"/>
    </source>
</evidence>
<dbReference type="InterPro" id="IPR027417">
    <property type="entry name" value="P-loop_NTPase"/>
</dbReference>
<dbReference type="GO" id="GO:0006302">
    <property type="term" value="P:double-strand break repair"/>
    <property type="evidence" value="ECO:0007669"/>
    <property type="project" value="TreeGrafter"/>
</dbReference>
<comment type="similarity">
    <text evidence="2 12 13">Belongs to the RecF family.</text>
</comment>
<keyword evidence="11 12" id="KW-0742">SOS response</keyword>
<dbReference type="GO" id="GO:0000731">
    <property type="term" value="P:DNA synthesis involved in DNA repair"/>
    <property type="evidence" value="ECO:0007669"/>
    <property type="project" value="TreeGrafter"/>
</dbReference>
<dbReference type="InterPro" id="IPR042174">
    <property type="entry name" value="RecF_2"/>
</dbReference>
<dbReference type="OrthoDB" id="9803889at2"/>
<keyword evidence="8 12" id="KW-0067">ATP-binding</keyword>
<keyword evidence="16" id="KW-1185">Reference proteome</keyword>
<dbReference type="PANTHER" id="PTHR32182">
    <property type="entry name" value="DNA REPLICATION AND REPAIR PROTEIN RECF"/>
    <property type="match status" value="1"/>
</dbReference>
<dbReference type="KEGG" id="cbar:PATL70BA_1859"/>
<dbReference type="Pfam" id="PF02463">
    <property type="entry name" value="SMC_N"/>
    <property type="match status" value="1"/>
</dbReference>
<dbReference type="GO" id="GO:0006260">
    <property type="term" value="P:DNA replication"/>
    <property type="evidence" value="ECO:0007669"/>
    <property type="project" value="UniProtKB-UniRule"/>
</dbReference>
<evidence type="ECO:0000256" key="10">
    <source>
        <dbReference type="ARBA" id="ARBA00023204"/>
    </source>
</evidence>
<name>A0A3P7S5N9_9FIRM</name>
<feature type="binding site" evidence="12">
    <location>
        <begin position="30"/>
        <end position="37"/>
    </location>
    <ligand>
        <name>ATP</name>
        <dbReference type="ChEBI" id="CHEBI:30616"/>
    </ligand>
</feature>
<evidence type="ECO:0000256" key="12">
    <source>
        <dbReference type="HAMAP-Rule" id="MF_00365"/>
    </source>
</evidence>
<dbReference type="NCBIfam" id="TIGR00611">
    <property type="entry name" value="recf"/>
    <property type="match status" value="1"/>
</dbReference>
<evidence type="ECO:0000256" key="5">
    <source>
        <dbReference type="ARBA" id="ARBA00022705"/>
    </source>
</evidence>
<evidence type="ECO:0000256" key="2">
    <source>
        <dbReference type="ARBA" id="ARBA00008016"/>
    </source>
</evidence>
<evidence type="ECO:0000256" key="4">
    <source>
        <dbReference type="ARBA" id="ARBA00022490"/>
    </source>
</evidence>
<evidence type="ECO:0000259" key="14">
    <source>
        <dbReference type="Pfam" id="PF02463"/>
    </source>
</evidence>
<evidence type="ECO:0000256" key="9">
    <source>
        <dbReference type="ARBA" id="ARBA00023125"/>
    </source>
</evidence>
<comment type="subcellular location">
    <subcellularLocation>
        <location evidence="1 12 13">Cytoplasm</location>
    </subcellularLocation>
</comment>
<evidence type="ECO:0000256" key="7">
    <source>
        <dbReference type="ARBA" id="ARBA00022763"/>
    </source>
</evidence>
<evidence type="ECO:0000313" key="15">
    <source>
        <dbReference type="EMBL" id="VDN47749.1"/>
    </source>
</evidence>
<dbReference type="CDD" id="cd03242">
    <property type="entry name" value="ABC_RecF"/>
    <property type="match status" value="1"/>
</dbReference>
<dbReference type="GO" id="GO:0009432">
    <property type="term" value="P:SOS response"/>
    <property type="evidence" value="ECO:0007669"/>
    <property type="project" value="UniProtKB-UniRule"/>
</dbReference>